<dbReference type="InterPro" id="IPR004147">
    <property type="entry name" value="ABC1_dom"/>
</dbReference>
<reference evidence="4 5" key="1">
    <citation type="journal article" date="2016" name="Nat. Commun.">
        <title>Thousands of microbial genomes shed light on interconnected biogeochemical processes in an aquifer system.</title>
        <authorList>
            <person name="Anantharaman K."/>
            <person name="Brown C.T."/>
            <person name="Hug L.A."/>
            <person name="Sharon I."/>
            <person name="Castelle C.J."/>
            <person name="Probst A.J."/>
            <person name="Thomas B.C."/>
            <person name="Singh A."/>
            <person name="Wilkins M.J."/>
            <person name="Karaoz U."/>
            <person name="Brodie E.L."/>
            <person name="Williams K.H."/>
            <person name="Hubbard S.S."/>
            <person name="Banfield J.F."/>
        </authorList>
    </citation>
    <scope>NUCLEOTIDE SEQUENCE [LARGE SCALE GENOMIC DNA]</scope>
</reference>
<feature type="region of interest" description="Disordered" evidence="2">
    <location>
        <begin position="467"/>
        <end position="486"/>
    </location>
</feature>
<dbReference type="GO" id="GO:0005524">
    <property type="term" value="F:ATP binding"/>
    <property type="evidence" value="ECO:0007669"/>
    <property type="project" value="InterPro"/>
</dbReference>
<dbReference type="CDD" id="cd05121">
    <property type="entry name" value="ABC1_ADCK3-like"/>
    <property type="match status" value="1"/>
</dbReference>
<dbReference type="Pfam" id="PF03109">
    <property type="entry name" value="ABC1"/>
    <property type="match status" value="1"/>
</dbReference>
<dbReference type="PANTHER" id="PTHR10566:SF113">
    <property type="entry name" value="PROTEIN ACTIVITY OF BC1 COMPLEX KINASE 7, CHLOROPLASTIC"/>
    <property type="match status" value="1"/>
</dbReference>
<dbReference type="PANTHER" id="PTHR10566">
    <property type="entry name" value="CHAPERONE-ACTIVITY OF BC1 COMPLEX CABC1 -RELATED"/>
    <property type="match status" value="1"/>
</dbReference>
<comment type="similarity">
    <text evidence="1">Belongs to the protein kinase superfamily. ADCK protein kinase family.</text>
</comment>
<dbReference type="EMBL" id="MHMR01000020">
    <property type="protein sequence ID" value="OGZ30526.1"/>
    <property type="molecule type" value="Genomic_DNA"/>
</dbReference>
<feature type="domain" description="Protein kinase" evidence="3">
    <location>
        <begin position="97"/>
        <end position="517"/>
    </location>
</feature>
<dbReference type="InterPro" id="IPR050154">
    <property type="entry name" value="UbiB_kinase"/>
</dbReference>
<feature type="compositionally biased region" description="Basic and acidic residues" evidence="2">
    <location>
        <begin position="474"/>
        <end position="486"/>
    </location>
</feature>
<dbReference type="AlphaFoldDB" id="A0A1G2EXI8"/>
<comment type="caution">
    <text evidence="4">The sequence shown here is derived from an EMBL/GenBank/DDBJ whole genome shotgun (WGS) entry which is preliminary data.</text>
</comment>
<gene>
    <name evidence="4" type="ORF">A3J00_03565</name>
</gene>
<evidence type="ECO:0000256" key="1">
    <source>
        <dbReference type="ARBA" id="ARBA00009670"/>
    </source>
</evidence>
<dbReference type="PROSITE" id="PS50011">
    <property type="entry name" value="PROTEIN_KINASE_DOM"/>
    <property type="match status" value="1"/>
</dbReference>
<proteinExistence type="inferred from homology"/>
<dbReference type="InterPro" id="IPR011009">
    <property type="entry name" value="Kinase-like_dom_sf"/>
</dbReference>
<dbReference type="InterPro" id="IPR000719">
    <property type="entry name" value="Prot_kinase_dom"/>
</dbReference>
<dbReference type="Proteomes" id="UP000178428">
    <property type="component" value="Unassembled WGS sequence"/>
</dbReference>
<sequence length="517" mass="59673">MFVLIFLSRIFSIPAILIKNFLRHKNGPERLRSVLEELGGVYIKLGQILAMRFDILPIDYASGLLDLLDSAAPVENEKMFAVFEKETGKKIKEVFNELDEAPVGTASFAQVYRGKWGDEAVAIKIQKPDVQKYVKADLFFLKFVFSIAEFLGILRSVSMKEVGAQLEEWLEDELDYTIEAGNNRILYDHAQRHKLENTVIPKAYEQLTTKKILVQEFIFGSQVKKIMVYLETRPQELKKILDERKIDLFKASNAFVYDLMRQYFIDGFFHADPHPANLMIFPESRIGFIDFGIIGRSKYDSTGLLRFIQGAVELDFRQSAEGIVEFLNERLMRDYGEVMEGDHKTQKTYETVLEFITRRLTEDMAPIIKDWNFFTGRKDANIAERSSARAFLRIAKTIEKYGLKFPSDVIAFLRSLVIIDMVCLRLDNNFNMVQAAKIFFEHNTPEDIRNKAPEHQEETAQLNTLESLSLSGDTPEKEGETSTRIEEKHYAARERLINTITALAEKYPELYNEIKDL</sequence>
<evidence type="ECO:0000256" key="2">
    <source>
        <dbReference type="SAM" id="MobiDB-lite"/>
    </source>
</evidence>
<dbReference type="GO" id="GO:0004672">
    <property type="term" value="F:protein kinase activity"/>
    <property type="evidence" value="ECO:0007669"/>
    <property type="project" value="InterPro"/>
</dbReference>
<evidence type="ECO:0000259" key="3">
    <source>
        <dbReference type="PROSITE" id="PS50011"/>
    </source>
</evidence>
<evidence type="ECO:0000313" key="4">
    <source>
        <dbReference type="EMBL" id="OGZ30526.1"/>
    </source>
</evidence>
<organism evidence="4 5">
    <name type="scientific">Candidatus Niyogibacteria bacterium RIFCSPLOWO2_02_FULL_45_13</name>
    <dbReference type="NCBI Taxonomy" id="1801725"/>
    <lineage>
        <taxon>Bacteria</taxon>
        <taxon>Candidatus Niyogiibacteriota</taxon>
    </lineage>
</organism>
<protein>
    <recommendedName>
        <fullName evidence="3">Protein kinase domain-containing protein</fullName>
    </recommendedName>
</protein>
<dbReference type="STRING" id="1801725.A3J00_03565"/>
<dbReference type="SUPFAM" id="SSF56112">
    <property type="entry name" value="Protein kinase-like (PK-like)"/>
    <property type="match status" value="1"/>
</dbReference>
<evidence type="ECO:0000313" key="5">
    <source>
        <dbReference type="Proteomes" id="UP000178428"/>
    </source>
</evidence>
<accession>A0A1G2EXI8</accession>
<name>A0A1G2EXI8_9BACT</name>